<dbReference type="RefSeq" id="WP_306213353.1">
    <property type="nucleotide sequence ID" value="NZ_CP132354.1"/>
</dbReference>
<dbReference type="KEGG" id="epi:Q3V30_21830"/>
<sequence length="83" mass="9349">MKKNRFQAENNAEYGLTPCAQNQPYWVMASSGQHGGNSDMRKERKFTIAPTVDEGINNIAMYLSSESRPFFPYSLCGISEHSL</sequence>
<keyword evidence="2" id="KW-1185">Reference proteome</keyword>
<dbReference type="AlphaFoldDB" id="A0AA50DPN8"/>
<evidence type="ECO:0000313" key="1">
    <source>
        <dbReference type="EMBL" id="WLS81107.1"/>
    </source>
</evidence>
<accession>A0AA50DPN8</accession>
<gene>
    <name evidence="1" type="ORF">Q3V30_21830</name>
</gene>
<protein>
    <submittedName>
        <fullName evidence="1">Uncharacterized protein</fullName>
    </submittedName>
</protein>
<name>A0AA50DPN8_9GAMM</name>
<dbReference type="EMBL" id="CP132354">
    <property type="protein sequence ID" value="WLS81107.1"/>
    <property type="molecule type" value="Genomic_DNA"/>
</dbReference>
<dbReference type="Proteomes" id="UP001228139">
    <property type="component" value="Plasmid unnamed1"/>
</dbReference>
<proteinExistence type="predicted"/>
<reference evidence="1 2" key="1">
    <citation type="submission" date="2023-07" db="EMBL/GenBank/DDBJ databases">
        <title>Pathogenic bacteria of pear tree diseases.</title>
        <authorList>
            <person name="Zhang Z."/>
            <person name="He L."/>
            <person name="Huang R."/>
        </authorList>
    </citation>
    <scope>NUCLEOTIDE SEQUENCE [LARGE SCALE GENOMIC DNA]</scope>
    <source>
        <strain evidence="1 2">DE2</strain>
        <plasmid evidence="1 2">unnamed1</plasmid>
    </source>
</reference>
<geneLocation type="plasmid" evidence="1 2">
    <name>unnamed1</name>
</geneLocation>
<keyword evidence="1" id="KW-0614">Plasmid</keyword>
<organism evidence="1 2">
    <name type="scientific">Erwinia pyri</name>
    <dbReference type="NCBI Taxonomy" id="3062598"/>
    <lineage>
        <taxon>Bacteria</taxon>
        <taxon>Pseudomonadati</taxon>
        <taxon>Pseudomonadota</taxon>
        <taxon>Gammaproteobacteria</taxon>
        <taxon>Enterobacterales</taxon>
        <taxon>Erwiniaceae</taxon>
        <taxon>Erwinia</taxon>
    </lineage>
</organism>
<evidence type="ECO:0000313" key="2">
    <source>
        <dbReference type="Proteomes" id="UP001228139"/>
    </source>
</evidence>